<accession>A0A1H8BU27</accession>
<gene>
    <name evidence="1" type="ORF">SAMN05216404_101333</name>
</gene>
<sequence>MFIVINEVHCLHSARLPKDLVKAMKGMKHATSNQSNHSLTLLFAVNKGVEAKLLDLPAAEELKRSTIDAVAHDSPKGQR</sequence>
<evidence type="ECO:0000313" key="1">
    <source>
        <dbReference type="EMBL" id="SEM85644.1"/>
    </source>
</evidence>
<evidence type="ECO:0000313" key="2">
    <source>
        <dbReference type="Proteomes" id="UP000183898"/>
    </source>
</evidence>
<name>A0A1H8BU27_9PROT</name>
<reference evidence="1 2" key="1">
    <citation type="submission" date="2016-10" db="EMBL/GenBank/DDBJ databases">
        <authorList>
            <person name="de Groot N.N."/>
        </authorList>
    </citation>
    <scope>NUCLEOTIDE SEQUENCE [LARGE SCALE GENOMIC DNA]</scope>
    <source>
        <strain evidence="1 2">Nl18</strain>
    </source>
</reference>
<protein>
    <submittedName>
        <fullName evidence="1">Uncharacterized protein</fullName>
    </submittedName>
</protein>
<dbReference type="EMBL" id="FOCT01000001">
    <property type="protein sequence ID" value="SEM85644.1"/>
    <property type="molecule type" value="Genomic_DNA"/>
</dbReference>
<organism evidence="1 2">
    <name type="scientific">Nitrosospira multiformis</name>
    <dbReference type="NCBI Taxonomy" id="1231"/>
    <lineage>
        <taxon>Bacteria</taxon>
        <taxon>Pseudomonadati</taxon>
        <taxon>Pseudomonadota</taxon>
        <taxon>Betaproteobacteria</taxon>
        <taxon>Nitrosomonadales</taxon>
        <taxon>Nitrosomonadaceae</taxon>
        <taxon>Nitrosospira</taxon>
    </lineage>
</organism>
<proteinExistence type="predicted"/>
<dbReference type="Proteomes" id="UP000183898">
    <property type="component" value="Unassembled WGS sequence"/>
</dbReference>
<dbReference type="AlphaFoldDB" id="A0A1H8BU27"/>